<proteinExistence type="predicted"/>
<feature type="compositionally biased region" description="Polar residues" evidence="1">
    <location>
        <begin position="397"/>
        <end position="406"/>
    </location>
</feature>
<organism evidence="2 3">
    <name type="scientific">Nocardiopsis changdeensis</name>
    <dbReference type="NCBI Taxonomy" id="2831969"/>
    <lineage>
        <taxon>Bacteria</taxon>
        <taxon>Bacillati</taxon>
        <taxon>Actinomycetota</taxon>
        <taxon>Actinomycetes</taxon>
        <taxon>Streptosporangiales</taxon>
        <taxon>Nocardiopsidaceae</taxon>
        <taxon>Nocardiopsis</taxon>
    </lineage>
</organism>
<evidence type="ECO:0000313" key="2">
    <source>
        <dbReference type="EMBL" id="QUX22205.1"/>
    </source>
</evidence>
<reference evidence="2 3" key="1">
    <citation type="submission" date="2021-05" db="EMBL/GenBank/DDBJ databases">
        <title>Direct Submission.</title>
        <authorList>
            <person name="Li K."/>
            <person name="Gao J."/>
        </authorList>
    </citation>
    <scope>NUCLEOTIDE SEQUENCE [LARGE SCALE GENOMIC DNA]</scope>
    <source>
        <strain evidence="2 3">Mg02</strain>
    </source>
</reference>
<feature type="region of interest" description="Disordered" evidence="1">
    <location>
        <begin position="379"/>
        <end position="422"/>
    </location>
</feature>
<name>A0ABX8BIX4_9ACTN</name>
<dbReference type="Pfam" id="PF09661">
    <property type="entry name" value="DUF2398"/>
    <property type="match status" value="1"/>
</dbReference>
<gene>
    <name evidence="2" type="ORF">KGD84_28300</name>
</gene>
<dbReference type="RefSeq" id="WP_220563422.1">
    <property type="nucleotide sequence ID" value="NZ_CP074133.1"/>
</dbReference>
<feature type="compositionally biased region" description="Basic and acidic residues" evidence="1">
    <location>
        <begin position="379"/>
        <end position="396"/>
    </location>
</feature>
<dbReference type="EMBL" id="CP074133">
    <property type="protein sequence ID" value="QUX22205.1"/>
    <property type="molecule type" value="Genomic_DNA"/>
</dbReference>
<evidence type="ECO:0000256" key="1">
    <source>
        <dbReference type="SAM" id="MobiDB-lite"/>
    </source>
</evidence>
<protein>
    <submittedName>
        <fullName evidence="2">TIGR02678 family protein</fullName>
    </submittedName>
</protein>
<dbReference type="InterPro" id="IPR013494">
    <property type="entry name" value="CHP02678"/>
</dbReference>
<dbReference type="Proteomes" id="UP000676079">
    <property type="component" value="Chromosome"/>
</dbReference>
<keyword evidence="3" id="KW-1185">Reference proteome</keyword>
<sequence length="446" mass="47552">MVTDIHSEDTALIGERQAAARALMARPLLTERTHPAELSLVRSHAEWLTQRFHRVLGYRLTVAEDHARLVKRGPGAPAPLTRPTGAPFTPRTHTYLALTLAVLVEDTGPLGVRELADRVREAAYEAGVDADPARGLGERRAFCAALEFLAGLGALTEEEGRIADHRADALADARLVPHTRVVRAVAAHPPRAADDPDSFLAAASVVDPDGDNQGEIALRRLLAETAVVLREDLPDRQRDRLAAHQWRAAAALGNLLGCDVEVRAEGVALVLPDEADGFPSDDPVGQAALALVRHLSGRLHPGRPVTSVVVPDRELDAALAVFCGADAPERAEWSRTAGPEVPDPDRMRALVLDLLTGLGLLRGAPGAWSLAAAAARYGSETDERVPRIQDNDHDSRTQSARTSGSGQEEDSPDPRRDLDRVASVLQAVANEKVSATSGDPGDDGDG</sequence>
<evidence type="ECO:0000313" key="3">
    <source>
        <dbReference type="Proteomes" id="UP000676079"/>
    </source>
</evidence>
<accession>A0ABX8BIX4</accession>